<dbReference type="GO" id="GO:0003677">
    <property type="term" value="F:DNA binding"/>
    <property type="evidence" value="ECO:0007669"/>
    <property type="project" value="UniProtKB-KW"/>
</dbReference>
<gene>
    <name evidence="5" type="ORF">CSLFYP84_02131</name>
</gene>
<dbReference type="InterPro" id="IPR036388">
    <property type="entry name" value="WH-like_DNA-bd_sf"/>
</dbReference>
<dbReference type="PANTHER" id="PTHR43537">
    <property type="entry name" value="TRANSCRIPTIONAL REGULATOR, GNTR FAMILY"/>
    <property type="match status" value="1"/>
</dbReference>
<accession>A0A6N3EM35</accession>
<organism evidence="5">
    <name type="scientific">Clostridium symbiosum</name>
    <name type="common">Bacteroides symbiosus</name>
    <dbReference type="NCBI Taxonomy" id="1512"/>
    <lineage>
        <taxon>Bacteria</taxon>
        <taxon>Bacillati</taxon>
        <taxon>Bacillota</taxon>
        <taxon>Clostridia</taxon>
        <taxon>Lachnospirales</taxon>
        <taxon>Lachnospiraceae</taxon>
        <taxon>Otoolea</taxon>
    </lineage>
</organism>
<dbReference type="GO" id="GO:0003700">
    <property type="term" value="F:DNA-binding transcription factor activity"/>
    <property type="evidence" value="ECO:0007669"/>
    <property type="project" value="InterPro"/>
</dbReference>
<dbReference type="SMART" id="SM00345">
    <property type="entry name" value="HTH_GNTR"/>
    <property type="match status" value="2"/>
</dbReference>
<name>A0A6N3EM35_CLOSY</name>
<dbReference type="EMBL" id="CACRUA010000026">
    <property type="protein sequence ID" value="VYU40818.1"/>
    <property type="molecule type" value="Genomic_DNA"/>
</dbReference>
<protein>
    <submittedName>
        <fullName evidence="5">Phosphonate metabolism transcriptional regulator PhnF</fullName>
    </submittedName>
</protein>
<dbReference type="PROSITE" id="PS50949">
    <property type="entry name" value="HTH_GNTR"/>
    <property type="match status" value="2"/>
</dbReference>
<keyword evidence="2" id="KW-0238">DNA-binding</keyword>
<keyword evidence="1" id="KW-0805">Transcription regulation</keyword>
<evidence type="ECO:0000256" key="2">
    <source>
        <dbReference type="ARBA" id="ARBA00023125"/>
    </source>
</evidence>
<dbReference type="RefSeq" id="WP_156684619.1">
    <property type="nucleotide sequence ID" value="NZ_CACRUA010000026.1"/>
</dbReference>
<evidence type="ECO:0000313" key="5">
    <source>
        <dbReference type="EMBL" id="VYU40818.1"/>
    </source>
</evidence>
<dbReference type="Pfam" id="PF00392">
    <property type="entry name" value="GntR"/>
    <property type="match status" value="1"/>
</dbReference>
<evidence type="ECO:0000259" key="4">
    <source>
        <dbReference type="PROSITE" id="PS50949"/>
    </source>
</evidence>
<proteinExistence type="predicted"/>
<dbReference type="InterPro" id="IPR000524">
    <property type="entry name" value="Tscrpt_reg_HTH_GntR"/>
</dbReference>
<keyword evidence="3" id="KW-0804">Transcription</keyword>
<feature type="domain" description="HTH gntR-type" evidence="4">
    <location>
        <begin position="5"/>
        <end position="73"/>
    </location>
</feature>
<reference evidence="5" key="1">
    <citation type="submission" date="2019-11" db="EMBL/GenBank/DDBJ databases">
        <authorList>
            <person name="Feng L."/>
        </authorList>
    </citation>
    <scope>NUCLEOTIDE SEQUENCE</scope>
    <source>
        <strain evidence="5">CsymbiosumLFYP84</strain>
    </source>
</reference>
<evidence type="ECO:0000256" key="1">
    <source>
        <dbReference type="ARBA" id="ARBA00023015"/>
    </source>
</evidence>
<dbReference type="PANTHER" id="PTHR43537:SF5">
    <property type="entry name" value="UXU OPERON TRANSCRIPTIONAL REGULATOR"/>
    <property type="match status" value="1"/>
</dbReference>
<sequence length="487" mass="56933">MNKKHQISNLIYDFFVMRFQFRHYRYGVTLPSIDSICREFNVSQQTVKAAFRQLREDGFIDMHNGRPTRVIFQQTEQAFHESVQSFYSKRTAAFPDLFETSALILIPALMEGLRRTSQQDLIQLKSFLTRADTDDALYFFCYILQKLENPLIINLHWEISFYTGLIFFDRNIDENIYSRKLVEKGIGEIIDCTMNRDWDGLRSTLFAFQKNTTERSISYITRNITPAAGQIPFIWRIYYGRPQICYSLSLRLLHEIYLGKYRETPYLPSYEKMAREYQVSVSTMRRTIDVLSRFRAVESVNGIGTRVCPASTETPDFSTPAVRRNLALFFQVFELIILSCEEAACATFLRLTPDEKSSLLCRLEDNLRSGRCAFSLWHILLCIAMYCPIKGCRHIYSKIYGLFLWGYPLRTSHKETAWLEKADEEFTKAIAECIGQNRFRECSLIVREMTIRLFHRAENYLLSHGIQEDELRLSPAIRMMIPGESGT</sequence>
<dbReference type="Gene3D" id="1.10.10.10">
    <property type="entry name" value="Winged helix-like DNA-binding domain superfamily/Winged helix DNA-binding domain"/>
    <property type="match status" value="2"/>
</dbReference>
<feature type="domain" description="HTH gntR-type" evidence="4">
    <location>
        <begin position="242"/>
        <end position="310"/>
    </location>
</feature>
<dbReference type="AlphaFoldDB" id="A0A6N3EM35"/>
<evidence type="ECO:0000256" key="3">
    <source>
        <dbReference type="ARBA" id="ARBA00023163"/>
    </source>
</evidence>
<dbReference type="SUPFAM" id="SSF46785">
    <property type="entry name" value="Winged helix' DNA-binding domain"/>
    <property type="match status" value="2"/>
</dbReference>
<dbReference type="InterPro" id="IPR036390">
    <property type="entry name" value="WH_DNA-bd_sf"/>
</dbReference>